<dbReference type="NCBIfam" id="NF002636">
    <property type="entry name" value="PRK02304.1-5"/>
    <property type="match status" value="1"/>
</dbReference>
<evidence type="ECO:0000256" key="10">
    <source>
        <dbReference type="ARBA" id="ARBA00022726"/>
    </source>
</evidence>
<evidence type="ECO:0000313" key="14">
    <source>
        <dbReference type="Proteomes" id="UP000521379"/>
    </source>
</evidence>
<comment type="subunit">
    <text evidence="11">Homodimer.</text>
</comment>
<evidence type="ECO:0000256" key="11">
    <source>
        <dbReference type="HAMAP-Rule" id="MF_00004"/>
    </source>
</evidence>
<comment type="caution">
    <text evidence="13">The sequence shown here is derived from an EMBL/GenBank/DDBJ whole genome shotgun (WGS) entry which is preliminary data.</text>
</comment>
<comment type="function">
    <text evidence="2 11">Catalyzes a salvage reaction resulting in the formation of AMP, that is energically less costly than de novo synthesis.</text>
</comment>
<dbReference type="NCBIfam" id="NF002634">
    <property type="entry name" value="PRK02304.1-3"/>
    <property type="match status" value="1"/>
</dbReference>
<sequence length="186" mass="20064">MSPVNHQQTAQPSESVEQMIDRLCAKIPDYPEPGVLFRDLTPLFADGPGFKRTVEALADAFDGQFDCVAGVEARGFILAGAIANVAGCGVLPVRKEGKLPRETFKQSYQLEYGSATLEVHTDDLPRGSRVLVVDDLLATGGTLEATGHLLHRAGLHIAGFGLVMELTDLRGRAKLGGHRVRALYRV</sequence>
<dbReference type="FunFam" id="3.40.50.2020:FF:000021">
    <property type="entry name" value="Adenine phosphoribosyltransferase"/>
    <property type="match status" value="1"/>
</dbReference>
<dbReference type="GO" id="GO:0003999">
    <property type="term" value="F:adenine phosphoribosyltransferase activity"/>
    <property type="evidence" value="ECO:0007669"/>
    <property type="project" value="UniProtKB-UniRule"/>
</dbReference>
<dbReference type="GO" id="GO:0006168">
    <property type="term" value="P:adenine salvage"/>
    <property type="evidence" value="ECO:0007669"/>
    <property type="project" value="InterPro"/>
</dbReference>
<keyword evidence="9 11" id="KW-0808">Transferase</keyword>
<comment type="similarity">
    <text evidence="5 11">Belongs to the purine/pyrimidine phosphoribosyltransferase family.</text>
</comment>
<dbReference type="GO" id="GO:0005737">
    <property type="term" value="C:cytoplasm"/>
    <property type="evidence" value="ECO:0007669"/>
    <property type="project" value="UniProtKB-SubCell"/>
</dbReference>
<dbReference type="Proteomes" id="UP000521379">
    <property type="component" value="Unassembled WGS sequence"/>
</dbReference>
<reference evidence="13 14" key="1">
    <citation type="submission" date="2020-02" db="EMBL/GenBank/DDBJ databases">
        <authorList>
            <person name="Sun Q."/>
        </authorList>
    </citation>
    <scope>NUCLEOTIDE SEQUENCE [LARGE SCALE GENOMIC DNA]</scope>
    <source>
        <strain evidence="13 14">YIM 13062</strain>
    </source>
</reference>
<evidence type="ECO:0000256" key="5">
    <source>
        <dbReference type="ARBA" id="ARBA00008391"/>
    </source>
</evidence>
<comment type="pathway">
    <text evidence="4 11">Purine metabolism; AMP biosynthesis via salvage pathway; AMP from adenine: step 1/1.</text>
</comment>
<evidence type="ECO:0000256" key="3">
    <source>
        <dbReference type="ARBA" id="ARBA00004496"/>
    </source>
</evidence>
<dbReference type="UniPathway" id="UPA00588">
    <property type="reaction ID" value="UER00646"/>
</dbReference>
<dbReference type="InterPro" id="IPR000836">
    <property type="entry name" value="PRTase_dom"/>
</dbReference>
<evidence type="ECO:0000256" key="1">
    <source>
        <dbReference type="ARBA" id="ARBA00000868"/>
    </source>
</evidence>
<dbReference type="InterPro" id="IPR005764">
    <property type="entry name" value="Ade_phspho_trans"/>
</dbReference>
<evidence type="ECO:0000313" key="13">
    <source>
        <dbReference type="EMBL" id="NKE09662.1"/>
    </source>
</evidence>
<dbReference type="EMBL" id="JAAVUN010000011">
    <property type="protein sequence ID" value="NKE09662.1"/>
    <property type="molecule type" value="Genomic_DNA"/>
</dbReference>
<dbReference type="PANTHER" id="PTHR32315:SF3">
    <property type="entry name" value="ADENINE PHOSPHORIBOSYLTRANSFERASE"/>
    <property type="match status" value="1"/>
</dbReference>
<organism evidence="13 14">
    <name type="scientific">Kocuria subflava</name>
    <dbReference type="NCBI Taxonomy" id="1736139"/>
    <lineage>
        <taxon>Bacteria</taxon>
        <taxon>Bacillati</taxon>
        <taxon>Actinomycetota</taxon>
        <taxon>Actinomycetes</taxon>
        <taxon>Micrococcales</taxon>
        <taxon>Micrococcaceae</taxon>
        <taxon>Kocuria</taxon>
    </lineage>
</organism>
<dbReference type="GO" id="GO:0002055">
    <property type="term" value="F:adenine binding"/>
    <property type="evidence" value="ECO:0007669"/>
    <property type="project" value="TreeGrafter"/>
</dbReference>
<dbReference type="InterPro" id="IPR050054">
    <property type="entry name" value="UPRTase/APRTase"/>
</dbReference>
<dbReference type="CDD" id="cd06223">
    <property type="entry name" value="PRTases_typeI"/>
    <property type="match status" value="1"/>
</dbReference>
<dbReference type="InterPro" id="IPR029057">
    <property type="entry name" value="PRTase-like"/>
</dbReference>
<name>A0A846TV58_9MICC</name>
<proteinExistence type="inferred from homology"/>
<evidence type="ECO:0000256" key="2">
    <source>
        <dbReference type="ARBA" id="ARBA00003968"/>
    </source>
</evidence>
<dbReference type="AlphaFoldDB" id="A0A846TV58"/>
<keyword evidence="14" id="KW-1185">Reference proteome</keyword>
<evidence type="ECO:0000256" key="9">
    <source>
        <dbReference type="ARBA" id="ARBA00022679"/>
    </source>
</evidence>
<evidence type="ECO:0000256" key="7">
    <source>
        <dbReference type="ARBA" id="ARBA00022490"/>
    </source>
</evidence>
<accession>A0A846TV58</accession>
<dbReference type="EC" id="2.4.2.7" evidence="6 11"/>
<feature type="domain" description="Phosphoribosyltransferase" evidence="12">
    <location>
        <begin position="59"/>
        <end position="164"/>
    </location>
</feature>
<comment type="subcellular location">
    <subcellularLocation>
        <location evidence="3 11">Cytoplasm</location>
    </subcellularLocation>
</comment>
<evidence type="ECO:0000256" key="8">
    <source>
        <dbReference type="ARBA" id="ARBA00022676"/>
    </source>
</evidence>
<dbReference type="Pfam" id="PF00156">
    <property type="entry name" value="Pribosyltran"/>
    <property type="match status" value="1"/>
</dbReference>
<evidence type="ECO:0000256" key="4">
    <source>
        <dbReference type="ARBA" id="ARBA00004659"/>
    </source>
</evidence>
<keyword evidence="10 11" id="KW-0660">Purine salvage</keyword>
<dbReference type="PANTHER" id="PTHR32315">
    <property type="entry name" value="ADENINE PHOSPHORIBOSYLTRANSFERASE"/>
    <property type="match status" value="1"/>
</dbReference>
<keyword evidence="7 11" id="KW-0963">Cytoplasm</keyword>
<keyword evidence="8 11" id="KW-0328">Glycosyltransferase</keyword>
<dbReference type="GO" id="GO:0016208">
    <property type="term" value="F:AMP binding"/>
    <property type="evidence" value="ECO:0007669"/>
    <property type="project" value="TreeGrafter"/>
</dbReference>
<evidence type="ECO:0000259" key="12">
    <source>
        <dbReference type="Pfam" id="PF00156"/>
    </source>
</evidence>
<dbReference type="HAMAP" id="MF_00004">
    <property type="entry name" value="Aden_phosphoribosyltr"/>
    <property type="match status" value="1"/>
</dbReference>
<gene>
    <name evidence="11" type="primary">apt</name>
    <name evidence="13" type="ORF">GTW58_06880</name>
</gene>
<protein>
    <recommendedName>
        <fullName evidence="6 11">Adenine phosphoribosyltransferase</fullName>
        <shortName evidence="11">APRT</shortName>
        <ecNumber evidence="6 11">2.4.2.7</ecNumber>
    </recommendedName>
</protein>
<comment type="catalytic activity">
    <reaction evidence="1 11">
        <text>AMP + diphosphate = 5-phospho-alpha-D-ribose 1-diphosphate + adenine</text>
        <dbReference type="Rhea" id="RHEA:16609"/>
        <dbReference type="ChEBI" id="CHEBI:16708"/>
        <dbReference type="ChEBI" id="CHEBI:33019"/>
        <dbReference type="ChEBI" id="CHEBI:58017"/>
        <dbReference type="ChEBI" id="CHEBI:456215"/>
        <dbReference type="EC" id="2.4.2.7"/>
    </reaction>
</comment>
<dbReference type="Gene3D" id="3.40.50.2020">
    <property type="match status" value="1"/>
</dbReference>
<dbReference type="GO" id="GO:0006166">
    <property type="term" value="P:purine ribonucleoside salvage"/>
    <property type="evidence" value="ECO:0007669"/>
    <property type="project" value="UniProtKB-KW"/>
</dbReference>
<dbReference type="GO" id="GO:0044209">
    <property type="term" value="P:AMP salvage"/>
    <property type="evidence" value="ECO:0007669"/>
    <property type="project" value="UniProtKB-UniRule"/>
</dbReference>
<dbReference type="SUPFAM" id="SSF53271">
    <property type="entry name" value="PRTase-like"/>
    <property type="match status" value="1"/>
</dbReference>
<evidence type="ECO:0000256" key="6">
    <source>
        <dbReference type="ARBA" id="ARBA00011893"/>
    </source>
</evidence>